<evidence type="ECO:0000313" key="8">
    <source>
        <dbReference type="Proteomes" id="UP000183200"/>
    </source>
</evidence>
<evidence type="ECO:0000256" key="5">
    <source>
        <dbReference type="SAM" id="MobiDB-lite"/>
    </source>
</evidence>
<dbReference type="InterPro" id="IPR036909">
    <property type="entry name" value="Cyt_c-like_dom_sf"/>
</dbReference>
<dbReference type="GO" id="GO:0020037">
    <property type="term" value="F:heme binding"/>
    <property type="evidence" value="ECO:0007669"/>
    <property type="project" value="InterPro"/>
</dbReference>
<evidence type="ECO:0000313" key="7">
    <source>
        <dbReference type="EMBL" id="SDM63323.1"/>
    </source>
</evidence>
<gene>
    <name evidence="7" type="ORF">SAMN05421820_104280</name>
</gene>
<dbReference type="Gene3D" id="1.25.10.10">
    <property type="entry name" value="Leucine-rich Repeat Variant"/>
    <property type="match status" value="1"/>
</dbReference>
<dbReference type="GO" id="GO:0009055">
    <property type="term" value="F:electron transfer activity"/>
    <property type="evidence" value="ECO:0007669"/>
    <property type="project" value="InterPro"/>
</dbReference>
<dbReference type="Proteomes" id="UP000183200">
    <property type="component" value="Unassembled WGS sequence"/>
</dbReference>
<evidence type="ECO:0000256" key="1">
    <source>
        <dbReference type="ARBA" id="ARBA00022617"/>
    </source>
</evidence>
<dbReference type="AlphaFoldDB" id="A0A1G9UTX7"/>
<dbReference type="SUPFAM" id="SSF50952">
    <property type="entry name" value="Soluble quinoprotein glucose dehydrogenase"/>
    <property type="match status" value="1"/>
</dbReference>
<dbReference type="SUPFAM" id="SSF48371">
    <property type="entry name" value="ARM repeat"/>
    <property type="match status" value="1"/>
</dbReference>
<dbReference type="EMBL" id="FNGY01000004">
    <property type="protein sequence ID" value="SDM63323.1"/>
    <property type="molecule type" value="Genomic_DNA"/>
</dbReference>
<feature type="region of interest" description="Disordered" evidence="5">
    <location>
        <begin position="715"/>
        <end position="740"/>
    </location>
</feature>
<accession>A0A1G9UTX7</accession>
<proteinExistence type="predicted"/>
<dbReference type="InterPro" id="IPR011989">
    <property type="entry name" value="ARM-like"/>
</dbReference>
<evidence type="ECO:0000259" key="6">
    <source>
        <dbReference type="PROSITE" id="PS51007"/>
    </source>
</evidence>
<keyword evidence="2 4" id="KW-0479">Metal-binding</keyword>
<organism evidence="7 8">
    <name type="scientific">Pedobacter steynii</name>
    <dbReference type="NCBI Taxonomy" id="430522"/>
    <lineage>
        <taxon>Bacteria</taxon>
        <taxon>Pseudomonadati</taxon>
        <taxon>Bacteroidota</taxon>
        <taxon>Sphingobacteriia</taxon>
        <taxon>Sphingobacteriales</taxon>
        <taxon>Sphingobacteriaceae</taxon>
        <taxon>Pedobacter</taxon>
    </lineage>
</organism>
<feature type="domain" description="Cytochrome c" evidence="6">
    <location>
        <begin position="612"/>
        <end position="704"/>
    </location>
</feature>
<reference evidence="8" key="1">
    <citation type="submission" date="2016-10" db="EMBL/GenBank/DDBJ databases">
        <authorList>
            <person name="Varghese N."/>
            <person name="Submissions S."/>
        </authorList>
    </citation>
    <scope>NUCLEOTIDE SEQUENCE [LARGE SCALE GENOMIC DNA]</scope>
    <source>
        <strain evidence="8">DSM 19110</strain>
    </source>
</reference>
<dbReference type="Gene3D" id="1.10.760.10">
    <property type="entry name" value="Cytochrome c-like domain"/>
    <property type="match status" value="1"/>
</dbReference>
<sequence>MNRNKLWISVIVGLSLLTYTCKISRNAIKRDAEGKIVVNTAPSPAYLSPKESLESIHLPKGYHLELVAAEPMIHEPVAMVWDGNGRLYVAEMNTYMQDADGTGEMKPVCSVKRLEDTNGDGKMDKSVVFISNMVLPRMILSLDDRLLVNETNSNHIYSYRDTNGDGVADEKKMVFKNDAINTSNLEHQKSGLIWNIDNKLYVTVEDKRYYYEDGMIKSEKLYDGPGGQWGLTNDNYGRLFFSQAGGEVPAVTFQQNPMYGRFDFKDQFNEDFQAVWPIISTPDVQGGLGRLRADSTLNHFTASCGQSVFRGNSLPADAIGDLFICEPVGRLIRRAKVTNTEGKITLKNAYEKEEFIASTDMNFRPINTATGPDGCLYILDMYRGIIQEGEWTKKGSFLRKKIEEKKLDKNIGRGRIYRVVYDGMKPDKTIPRTLEMSSQQLVSHLSHANGWWRDNAQKLIVIRGDKTVVPELKALALNTGTPQLGRIHALWTLNGLKALDNETILKVLNDKDPEIRKTTIWAAEEKVVKGDDQLITALGQMTGDPSADVRFQLALTLRFSSSEKAQDIIKGLLVKNPDNEVLATSQKRYQGSLDARALSKKNAELLSEADKKLVYEGSLIFKQLCATCHGADGKGVAIGGKDMVAPALAKSANVTGDPEKLIKILLHGLWGPVDGKTYPDMMPSLGANDDNYIASVISYIRNDLGNKAPVVKPADVKKVRQENSKRNKPWTKKELEAAKK</sequence>
<dbReference type="InterPro" id="IPR011042">
    <property type="entry name" value="6-blade_b-propeller_TolB-like"/>
</dbReference>
<dbReference type="InterPro" id="IPR055557">
    <property type="entry name" value="DUF7133"/>
</dbReference>
<evidence type="ECO:0000256" key="2">
    <source>
        <dbReference type="ARBA" id="ARBA00022723"/>
    </source>
</evidence>
<dbReference type="InterPro" id="IPR016024">
    <property type="entry name" value="ARM-type_fold"/>
</dbReference>
<dbReference type="PROSITE" id="PS51007">
    <property type="entry name" value="CYTC"/>
    <property type="match status" value="1"/>
</dbReference>
<dbReference type="GO" id="GO:0046872">
    <property type="term" value="F:metal ion binding"/>
    <property type="evidence" value="ECO:0007669"/>
    <property type="project" value="UniProtKB-KW"/>
</dbReference>
<keyword evidence="1 4" id="KW-0349">Heme</keyword>
<dbReference type="Pfam" id="PF23500">
    <property type="entry name" value="DUF7133"/>
    <property type="match status" value="1"/>
</dbReference>
<keyword evidence="3 4" id="KW-0408">Iron</keyword>
<keyword evidence="8" id="KW-1185">Reference proteome</keyword>
<dbReference type="InterPro" id="IPR011041">
    <property type="entry name" value="Quinoprot_gluc/sorb_DH_b-prop"/>
</dbReference>
<dbReference type="Pfam" id="PF13646">
    <property type="entry name" value="HEAT_2"/>
    <property type="match status" value="1"/>
</dbReference>
<dbReference type="OrthoDB" id="9811395at2"/>
<evidence type="ECO:0000256" key="4">
    <source>
        <dbReference type="PROSITE-ProRule" id="PRU00433"/>
    </source>
</evidence>
<evidence type="ECO:0000256" key="3">
    <source>
        <dbReference type="ARBA" id="ARBA00023004"/>
    </source>
</evidence>
<dbReference type="SUPFAM" id="SSF46626">
    <property type="entry name" value="Cytochrome c"/>
    <property type="match status" value="1"/>
</dbReference>
<dbReference type="InterPro" id="IPR009056">
    <property type="entry name" value="Cyt_c-like_dom"/>
</dbReference>
<name>A0A1G9UTX7_9SPHI</name>
<protein>
    <submittedName>
        <fullName evidence="7">Glucose/arabinose dehydrogenase, beta-propeller fold</fullName>
    </submittedName>
</protein>
<dbReference type="Pfam" id="PF00034">
    <property type="entry name" value="Cytochrom_C"/>
    <property type="match status" value="1"/>
</dbReference>
<dbReference type="PANTHER" id="PTHR33546:SF1">
    <property type="entry name" value="LARGE, MULTIFUNCTIONAL SECRETED PROTEIN"/>
    <property type="match status" value="1"/>
</dbReference>
<dbReference type="RefSeq" id="WP_074607545.1">
    <property type="nucleotide sequence ID" value="NZ_FNGY01000004.1"/>
</dbReference>
<dbReference type="PANTHER" id="PTHR33546">
    <property type="entry name" value="LARGE, MULTIFUNCTIONAL SECRETED PROTEIN-RELATED"/>
    <property type="match status" value="1"/>
</dbReference>
<dbReference type="Gene3D" id="2.120.10.30">
    <property type="entry name" value="TolB, C-terminal domain"/>
    <property type="match status" value="2"/>
</dbReference>